<feature type="signal peptide" evidence="2">
    <location>
        <begin position="1"/>
        <end position="23"/>
    </location>
</feature>
<protein>
    <recommendedName>
        <fullName evidence="4">Sulfotransferase domain-containing protein</fullName>
    </recommendedName>
</protein>
<feature type="chain" id="PRO_5030638922" description="Sulfotransferase domain-containing protein" evidence="2">
    <location>
        <begin position="24"/>
        <end position="368"/>
    </location>
</feature>
<feature type="compositionally biased region" description="Basic residues" evidence="1">
    <location>
        <begin position="333"/>
        <end position="346"/>
    </location>
</feature>
<name>A0A7S3K4W0_9STRA</name>
<organism evidence="3">
    <name type="scientific">Aureoumbra lagunensis</name>
    <dbReference type="NCBI Taxonomy" id="44058"/>
    <lineage>
        <taxon>Eukaryota</taxon>
        <taxon>Sar</taxon>
        <taxon>Stramenopiles</taxon>
        <taxon>Ochrophyta</taxon>
        <taxon>Pelagophyceae</taxon>
        <taxon>Pelagomonadales</taxon>
        <taxon>Aureoumbra</taxon>
    </lineage>
</organism>
<dbReference type="AlphaFoldDB" id="A0A7S3K4W0"/>
<keyword evidence="2" id="KW-0732">Signal</keyword>
<dbReference type="EMBL" id="HBIJ01023426">
    <property type="protein sequence ID" value="CAE0374664.1"/>
    <property type="molecule type" value="Transcribed_RNA"/>
</dbReference>
<evidence type="ECO:0008006" key="4">
    <source>
        <dbReference type="Google" id="ProtNLM"/>
    </source>
</evidence>
<evidence type="ECO:0000256" key="1">
    <source>
        <dbReference type="SAM" id="MobiDB-lite"/>
    </source>
</evidence>
<feature type="compositionally biased region" description="Basic residues" evidence="1">
    <location>
        <begin position="357"/>
        <end position="368"/>
    </location>
</feature>
<feature type="region of interest" description="Disordered" evidence="1">
    <location>
        <begin position="293"/>
        <end position="368"/>
    </location>
</feature>
<feature type="compositionally biased region" description="Polar residues" evidence="1">
    <location>
        <begin position="305"/>
        <end position="318"/>
    </location>
</feature>
<evidence type="ECO:0000256" key="2">
    <source>
        <dbReference type="SAM" id="SignalP"/>
    </source>
</evidence>
<reference evidence="3" key="1">
    <citation type="submission" date="2021-01" db="EMBL/GenBank/DDBJ databases">
        <authorList>
            <person name="Corre E."/>
            <person name="Pelletier E."/>
            <person name="Niang G."/>
            <person name="Scheremetjew M."/>
            <person name="Finn R."/>
            <person name="Kale V."/>
            <person name="Holt S."/>
            <person name="Cochrane G."/>
            <person name="Meng A."/>
            <person name="Brown T."/>
            <person name="Cohen L."/>
        </authorList>
    </citation>
    <scope>NUCLEOTIDE SEQUENCE</scope>
    <source>
        <strain evidence="3">CCMP1510</strain>
    </source>
</reference>
<proteinExistence type="predicted"/>
<sequence>MSSGGKFIIWIVTLNVIVHDSIAVVRYRSYETEFLAEIIEDWQEKKENNYTQLKVMQRSDLGLSFIHIPKTGGTAMRHGLPKEYITLFSWGREFNEPKCNVKRASRFHLTQSEAVMCGVVSADYWYNHFVLCTVREPLDRAVSELKFNYKGDLNAYMRACEEARPNLMHDILAHCRSQTDYLYEDGKPVCDMIIANPSKHLRLLNVLNISNLNSKRKVNRSPDILLTNNTIESLERWIRTVHRSDFNDTLIAAAVRGSVLLSDTRKMHDQNADDILMLPNNPRHNFFRPYYRRPDEVGRQKRPLASTNEFPLPSTSTAKTRERETNVLPPRARGGRGRTNRGRTSRSGRGGAGRRQFPLRRHRADTFE</sequence>
<gene>
    <name evidence="3" type="ORF">ALAG00032_LOCUS15468</name>
</gene>
<dbReference type="InterPro" id="IPR027417">
    <property type="entry name" value="P-loop_NTPase"/>
</dbReference>
<dbReference type="Gene3D" id="3.40.50.300">
    <property type="entry name" value="P-loop containing nucleotide triphosphate hydrolases"/>
    <property type="match status" value="1"/>
</dbReference>
<accession>A0A7S3K4W0</accession>
<evidence type="ECO:0000313" key="3">
    <source>
        <dbReference type="EMBL" id="CAE0374664.1"/>
    </source>
</evidence>